<evidence type="ECO:0000256" key="1">
    <source>
        <dbReference type="ARBA" id="ARBA00005381"/>
    </source>
</evidence>
<proteinExistence type="inferred from homology"/>
<evidence type="ECO:0000313" key="3">
    <source>
        <dbReference type="EMBL" id="TWP50801.1"/>
    </source>
</evidence>
<dbReference type="InterPro" id="IPR029787">
    <property type="entry name" value="Nucleotide_cyclase"/>
</dbReference>
<sequence length="286" mass="29828">MQLVRAGKLDHDDELTAEVIGTSEPAANADRVVLPLTVRNRAVGVLEIWGAKRGDPVLRSLASQVSTALENARLYQHLDGLFRSYLSPDVAQALIADPAQTALGGATAEVTVLIADLAGFTTYSESTAPAEVVRMLNTYYGEIVPRVLHHGGTITQFVGDAVIALFNAPVPQPDHAARAARAALDLQAASSRIAKPGWPLFRVGINTGPALVGNIGSESMRHFTAIGDTVNLAARLEGAAPTGGVVISASTRAQLPDAPVTPLPPITVKGKAEPVEAFLLRGDGDG</sequence>
<feature type="domain" description="Guanylate cyclase" evidence="2">
    <location>
        <begin position="111"/>
        <end position="237"/>
    </location>
</feature>
<dbReference type="GO" id="GO:0035556">
    <property type="term" value="P:intracellular signal transduction"/>
    <property type="evidence" value="ECO:0007669"/>
    <property type="project" value="InterPro"/>
</dbReference>
<dbReference type="OrthoDB" id="368920at2"/>
<dbReference type="InterPro" id="IPR001054">
    <property type="entry name" value="A/G_cyclase"/>
</dbReference>
<dbReference type="EMBL" id="VOBR01000011">
    <property type="protein sequence ID" value="TWP50801.1"/>
    <property type="molecule type" value="Genomic_DNA"/>
</dbReference>
<dbReference type="SUPFAM" id="SSF55781">
    <property type="entry name" value="GAF domain-like"/>
    <property type="match status" value="1"/>
</dbReference>
<dbReference type="Gene3D" id="3.30.450.40">
    <property type="match status" value="1"/>
</dbReference>
<dbReference type="Proteomes" id="UP000316639">
    <property type="component" value="Unassembled WGS sequence"/>
</dbReference>
<evidence type="ECO:0000259" key="2">
    <source>
        <dbReference type="PROSITE" id="PS50125"/>
    </source>
</evidence>
<dbReference type="InterPro" id="IPR029016">
    <property type="entry name" value="GAF-like_dom_sf"/>
</dbReference>
<accession>A0A563ETH8</accession>
<name>A0A563ETH8_9PSEU</name>
<reference evidence="3 4" key="1">
    <citation type="submission" date="2019-07" db="EMBL/GenBank/DDBJ databases">
        <title>Lentzea xizangensis sp. nov., isolated from Qinghai-Tibetan Plateau Soils.</title>
        <authorList>
            <person name="Huang J."/>
        </authorList>
    </citation>
    <scope>NUCLEOTIDE SEQUENCE [LARGE SCALE GENOMIC DNA]</scope>
    <source>
        <strain evidence="3 4">FXJ1.1311</strain>
    </source>
</reference>
<comment type="similarity">
    <text evidence="1">Belongs to the adenylyl cyclase class-3 family.</text>
</comment>
<comment type="caution">
    <text evidence="3">The sequence shown here is derived from an EMBL/GenBank/DDBJ whole genome shotgun (WGS) entry which is preliminary data.</text>
</comment>
<dbReference type="PANTHER" id="PTHR43081">
    <property type="entry name" value="ADENYLATE CYCLASE, TERMINAL-DIFFERENTIATION SPECIFIC-RELATED"/>
    <property type="match status" value="1"/>
</dbReference>
<protein>
    <recommendedName>
        <fullName evidence="2">Guanylate cyclase domain-containing protein</fullName>
    </recommendedName>
</protein>
<dbReference type="SUPFAM" id="SSF55073">
    <property type="entry name" value="Nucleotide cyclase"/>
    <property type="match status" value="1"/>
</dbReference>
<evidence type="ECO:0000313" key="4">
    <source>
        <dbReference type="Proteomes" id="UP000316639"/>
    </source>
</evidence>
<dbReference type="GO" id="GO:0006171">
    <property type="term" value="P:cAMP biosynthetic process"/>
    <property type="evidence" value="ECO:0007669"/>
    <property type="project" value="TreeGrafter"/>
</dbReference>
<dbReference type="PROSITE" id="PS50125">
    <property type="entry name" value="GUANYLATE_CYCLASE_2"/>
    <property type="match status" value="1"/>
</dbReference>
<dbReference type="GO" id="GO:0004016">
    <property type="term" value="F:adenylate cyclase activity"/>
    <property type="evidence" value="ECO:0007669"/>
    <property type="project" value="UniProtKB-ARBA"/>
</dbReference>
<dbReference type="PANTHER" id="PTHR43081:SF20">
    <property type="entry name" value="TWO-COMPONENT RESPONSE REGULATOR"/>
    <property type="match status" value="1"/>
</dbReference>
<gene>
    <name evidence="3" type="ORF">FKR81_18540</name>
</gene>
<organism evidence="3 4">
    <name type="scientific">Lentzea tibetensis</name>
    <dbReference type="NCBI Taxonomy" id="2591470"/>
    <lineage>
        <taxon>Bacteria</taxon>
        <taxon>Bacillati</taxon>
        <taxon>Actinomycetota</taxon>
        <taxon>Actinomycetes</taxon>
        <taxon>Pseudonocardiales</taxon>
        <taxon>Pseudonocardiaceae</taxon>
        <taxon>Lentzea</taxon>
    </lineage>
</organism>
<dbReference type="InterPro" id="IPR050697">
    <property type="entry name" value="Adenylyl/Guanylyl_Cyclase_3/4"/>
</dbReference>
<dbReference type="CDD" id="cd07302">
    <property type="entry name" value="CHD"/>
    <property type="match status" value="1"/>
</dbReference>
<dbReference type="Pfam" id="PF00211">
    <property type="entry name" value="Guanylate_cyc"/>
    <property type="match status" value="1"/>
</dbReference>
<dbReference type="AlphaFoldDB" id="A0A563ETH8"/>
<dbReference type="SMART" id="SM00044">
    <property type="entry name" value="CYCc"/>
    <property type="match status" value="1"/>
</dbReference>
<dbReference type="Gene3D" id="3.30.70.1230">
    <property type="entry name" value="Nucleotide cyclase"/>
    <property type="match status" value="1"/>
</dbReference>
<keyword evidence="4" id="KW-1185">Reference proteome</keyword>